<evidence type="ECO:0000313" key="2">
    <source>
        <dbReference type="WBParaSite" id="SPAL_0000668650.1"/>
    </source>
</evidence>
<evidence type="ECO:0000313" key="1">
    <source>
        <dbReference type="Proteomes" id="UP000046392"/>
    </source>
</evidence>
<dbReference type="WBParaSite" id="SPAL_0000668650.1">
    <property type="protein sequence ID" value="SPAL_0000668650.1"/>
    <property type="gene ID" value="SPAL_0000668650"/>
</dbReference>
<proteinExistence type="predicted"/>
<dbReference type="InterPro" id="IPR024079">
    <property type="entry name" value="MetalloPept_cat_dom_sf"/>
</dbReference>
<name>A0A0N5BL86_STREA</name>
<keyword evidence="1" id="KW-1185">Reference proteome</keyword>
<dbReference type="AlphaFoldDB" id="A0A0N5BL86"/>
<organism evidence="1 2">
    <name type="scientific">Strongyloides papillosus</name>
    <name type="common">Intestinal threadworm</name>
    <dbReference type="NCBI Taxonomy" id="174720"/>
    <lineage>
        <taxon>Eukaryota</taxon>
        <taxon>Metazoa</taxon>
        <taxon>Ecdysozoa</taxon>
        <taxon>Nematoda</taxon>
        <taxon>Chromadorea</taxon>
        <taxon>Rhabditida</taxon>
        <taxon>Tylenchina</taxon>
        <taxon>Panagrolaimomorpha</taxon>
        <taxon>Strongyloidoidea</taxon>
        <taxon>Strongyloididae</taxon>
        <taxon>Strongyloides</taxon>
    </lineage>
</organism>
<sequence>MFVILHLDQKLDSFNEYNASDVKTYGYQYDFYSRLHIFPTIFSIREFGQAVGLSFNDHKILFKWYCKLNFLLRLQYRKKCENDGYYDLRPGSNCVCPSGCAGEFCDKLIIDP</sequence>
<protein>
    <submittedName>
        <fullName evidence="2">Metalloendopeptidase</fullName>
    </submittedName>
</protein>
<accession>A0A0N5BL86</accession>
<dbReference type="Proteomes" id="UP000046392">
    <property type="component" value="Unplaced"/>
</dbReference>
<dbReference type="GO" id="GO:0008237">
    <property type="term" value="F:metallopeptidase activity"/>
    <property type="evidence" value="ECO:0007669"/>
    <property type="project" value="InterPro"/>
</dbReference>
<reference evidence="2" key="1">
    <citation type="submission" date="2017-02" db="UniProtKB">
        <authorList>
            <consortium name="WormBaseParasite"/>
        </authorList>
    </citation>
    <scope>IDENTIFICATION</scope>
</reference>
<dbReference type="Gene3D" id="3.40.390.10">
    <property type="entry name" value="Collagenase (Catalytic Domain)"/>
    <property type="match status" value="1"/>
</dbReference>